<accession>A0ACB0YQ68</accession>
<evidence type="ECO:0000313" key="1">
    <source>
        <dbReference type="EMBL" id="CAK5057392.1"/>
    </source>
</evidence>
<comment type="caution">
    <text evidence="1">The sequence shown here is derived from an EMBL/GenBank/DDBJ whole genome shotgun (WGS) entry which is preliminary data.</text>
</comment>
<dbReference type="EMBL" id="CAVMJV010000016">
    <property type="protein sequence ID" value="CAK5057392.1"/>
    <property type="molecule type" value="Genomic_DNA"/>
</dbReference>
<proteinExistence type="predicted"/>
<protein>
    <submittedName>
        <fullName evidence="1">Uncharacterized protein</fullName>
    </submittedName>
</protein>
<gene>
    <name evidence="1" type="ORF">MENTE1834_LOCUS15187</name>
</gene>
<dbReference type="Proteomes" id="UP001497535">
    <property type="component" value="Unassembled WGS sequence"/>
</dbReference>
<name>A0ACB0YQ68_MELEN</name>
<sequence>MYEPVLCLPTLLDQAPTLACPYPWSIMVIVVVFGGLNFVVFGVFFVIGLRILRLITGLNRRNTSRGIRAPLESARRLRDHGVRMHEIDLHWADN</sequence>
<evidence type="ECO:0000313" key="2">
    <source>
        <dbReference type="Proteomes" id="UP001497535"/>
    </source>
</evidence>
<keyword evidence="2" id="KW-1185">Reference proteome</keyword>
<organism evidence="1 2">
    <name type="scientific">Meloidogyne enterolobii</name>
    <name type="common">Root-knot nematode worm</name>
    <name type="synonym">Meloidogyne mayaguensis</name>
    <dbReference type="NCBI Taxonomy" id="390850"/>
    <lineage>
        <taxon>Eukaryota</taxon>
        <taxon>Metazoa</taxon>
        <taxon>Ecdysozoa</taxon>
        <taxon>Nematoda</taxon>
        <taxon>Chromadorea</taxon>
        <taxon>Rhabditida</taxon>
        <taxon>Tylenchina</taxon>
        <taxon>Tylenchomorpha</taxon>
        <taxon>Tylenchoidea</taxon>
        <taxon>Meloidogynidae</taxon>
        <taxon>Meloidogyninae</taxon>
        <taxon>Meloidogyne</taxon>
    </lineage>
</organism>
<reference evidence="1" key="1">
    <citation type="submission" date="2023-11" db="EMBL/GenBank/DDBJ databases">
        <authorList>
            <person name="Poullet M."/>
        </authorList>
    </citation>
    <scope>NUCLEOTIDE SEQUENCE</scope>
    <source>
        <strain evidence="1">E1834</strain>
    </source>
</reference>